<evidence type="ECO:0000313" key="2">
    <source>
        <dbReference type="EMBL" id="ERG90009.1"/>
    </source>
</evidence>
<proteinExistence type="predicted"/>
<dbReference type="Proteomes" id="UP000030649">
    <property type="component" value="Unassembled WGS sequence"/>
</dbReference>
<dbReference type="SUPFAM" id="SSF63829">
    <property type="entry name" value="Calcium-dependent phosphotriesterase"/>
    <property type="match status" value="1"/>
</dbReference>
<dbReference type="HOGENOM" id="CLU_2150942_0_0_2"/>
<name>U1MKB3_9EURY</name>
<dbReference type="AlphaFoldDB" id="U1MKB3"/>
<feature type="region of interest" description="Disordered" evidence="1">
    <location>
        <begin position="69"/>
        <end position="111"/>
    </location>
</feature>
<dbReference type="EMBL" id="KE356560">
    <property type="protein sequence ID" value="ERG90009.1"/>
    <property type="molecule type" value="Genomic_DNA"/>
</dbReference>
<organism evidence="2 3">
    <name type="scientific">Haloquadratum walsbyi J07HQW1</name>
    <dbReference type="NCBI Taxonomy" id="1238424"/>
    <lineage>
        <taxon>Archaea</taxon>
        <taxon>Methanobacteriati</taxon>
        <taxon>Methanobacteriota</taxon>
        <taxon>Stenosarchaea group</taxon>
        <taxon>Halobacteria</taxon>
        <taxon>Halobacteriales</taxon>
        <taxon>Haloferacaceae</taxon>
        <taxon>Haloquadratum</taxon>
    </lineage>
</organism>
<feature type="compositionally biased region" description="Polar residues" evidence="1">
    <location>
        <begin position="76"/>
        <end position="102"/>
    </location>
</feature>
<accession>U1MKB3</accession>
<reference evidence="2 3" key="1">
    <citation type="journal article" date="2013" name="PLoS ONE">
        <title>Assembly-driven community genomics of a hypersaline microbial ecosystem.</title>
        <authorList>
            <person name="Podell S."/>
            <person name="Ugalde J.A."/>
            <person name="Narasingarao P."/>
            <person name="Banfield J.F."/>
            <person name="Heidelberg K.B."/>
            <person name="Allen E.E."/>
        </authorList>
    </citation>
    <scope>NUCLEOTIDE SEQUENCE [LARGE SCALE GENOMIC DNA]</scope>
    <source>
        <strain evidence="3">J07HQW1</strain>
    </source>
</reference>
<gene>
    <name evidence="2" type="ORF">J07HQW1_00022</name>
</gene>
<sequence>NRIVEYQRVNNTWLRTWTWGEGLLSWPRDADRLPNGNTLITDSNGGRVIEVNKQGNIVWSVEMTTPYEAERLGTGDESSGGQSADTLGLESQNSLTAGISGSENKKIESRQ</sequence>
<evidence type="ECO:0000256" key="1">
    <source>
        <dbReference type="SAM" id="MobiDB-lite"/>
    </source>
</evidence>
<evidence type="ECO:0000313" key="3">
    <source>
        <dbReference type="Proteomes" id="UP000030649"/>
    </source>
</evidence>
<feature type="non-terminal residue" evidence="2">
    <location>
        <position position="1"/>
    </location>
</feature>
<protein>
    <submittedName>
        <fullName evidence="2">Uncharacterized protein</fullName>
    </submittedName>
</protein>